<gene>
    <name evidence="1" type="ORF">TAV2_LOCUS23171</name>
</gene>
<reference evidence="1 2" key="1">
    <citation type="submission" date="2022-03" db="EMBL/GenBank/DDBJ databases">
        <authorList>
            <person name="Nunn A."/>
            <person name="Chopra R."/>
            <person name="Nunn A."/>
            <person name="Contreras Garrido A."/>
        </authorList>
    </citation>
    <scope>NUCLEOTIDE SEQUENCE [LARGE SCALE GENOMIC DNA]</scope>
</reference>
<name>A0AAU9T7A5_THLAR</name>
<evidence type="ECO:0000313" key="2">
    <source>
        <dbReference type="Proteomes" id="UP000836841"/>
    </source>
</evidence>
<evidence type="ECO:0008006" key="3">
    <source>
        <dbReference type="Google" id="ProtNLM"/>
    </source>
</evidence>
<evidence type="ECO:0000313" key="1">
    <source>
        <dbReference type="EMBL" id="CAH2079969.1"/>
    </source>
</evidence>
<accession>A0AAU9T7A5</accession>
<organism evidence="1 2">
    <name type="scientific">Thlaspi arvense</name>
    <name type="common">Field penny-cress</name>
    <dbReference type="NCBI Taxonomy" id="13288"/>
    <lineage>
        <taxon>Eukaryota</taxon>
        <taxon>Viridiplantae</taxon>
        <taxon>Streptophyta</taxon>
        <taxon>Embryophyta</taxon>
        <taxon>Tracheophyta</taxon>
        <taxon>Spermatophyta</taxon>
        <taxon>Magnoliopsida</taxon>
        <taxon>eudicotyledons</taxon>
        <taxon>Gunneridae</taxon>
        <taxon>Pentapetalae</taxon>
        <taxon>rosids</taxon>
        <taxon>malvids</taxon>
        <taxon>Brassicales</taxon>
        <taxon>Brassicaceae</taxon>
        <taxon>Thlaspideae</taxon>
        <taxon>Thlaspi</taxon>
    </lineage>
</organism>
<sequence length="216" mass="24317">MCSQEPETLDHLFFGCSFSSGIWGAFSVGLGLQPSHSLLSVAGSISGNSALCGSAKGVLARLHFQVSIYQLWKERNSRIFTSTFASMASTRSVIDRTIRDRLLSFPAANVSSPSLLELYFLLLSPAMYERSAHLDHKVDMDELLDSIHQTQNEEELFAQLSSYKDRRLSIRFMVSLLSRENNWHKSLALLDWVHEEAKYTPSVFAFNMVSSKRVKS</sequence>
<dbReference type="AlphaFoldDB" id="A0AAU9T7A5"/>
<dbReference type="Proteomes" id="UP000836841">
    <property type="component" value="Chromosome 7"/>
</dbReference>
<proteinExistence type="predicted"/>
<dbReference type="EMBL" id="OU466863">
    <property type="protein sequence ID" value="CAH2079969.1"/>
    <property type="molecule type" value="Genomic_DNA"/>
</dbReference>
<protein>
    <recommendedName>
        <fullName evidence="3">Reverse transcriptase zinc-binding domain-containing protein</fullName>
    </recommendedName>
</protein>
<keyword evidence="2" id="KW-1185">Reference proteome</keyword>